<dbReference type="Pfam" id="PF00990">
    <property type="entry name" value="GGDEF"/>
    <property type="match status" value="1"/>
</dbReference>
<evidence type="ECO:0000259" key="11">
    <source>
        <dbReference type="PROSITE" id="PS50885"/>
    </source>
</evidence>
<dbReference type="Gene3D" id="6.10.340.10">
    <property type="match status" value="1"/>
</dbReference>
<dbReference type="InterPro" id="IPR029095">
    <property type="entry name" value="NarX-like_N"/>
</dbReference>
<dbReference type="Pfam" id="PF00672">
    <property type="entry name" value="HAMP"/>
    <property type="match status" value="1"/>
</dbReference>
<dbReference type="Gene3D" id="3.30.70.270">
    <property type="match status" value="1"/>
</dbReference>
<evidence type="ECO:0000256" key="4">
    <source>
        <dbReference type="ARBA" id="ARBA00022692"/>
    </source>
</evidence>
<dbReference type="SUPFAM" id="SSF55785">
    <property type="entry name" value="PYP-like sensor domain (PAS domain)"/>
    <property type="match status" value="1"/>
</dbReference>
<dbReference type="SUPFAM" id="SSF141868">
    <property type="entry name" value="EAL domain-like"/>
    <property type="match status" value="1"/>
</dbReference>
<proteinExistence type="predicted"/>
<dbReference type="InterPro" id="IPR043128">
    <property type="entry name" value="Rev_trsase/Diguanyl_cyclase"/>
</dbReference>
<dbReference type="SMART" id="SM00304">
    <property type="entry name" value="HAMP"/>
    <property type="match status" value="1"/>
</dbReference>
<dbReference type="PROSITE" id="PS50883">
    <property type="entry name" value="EAL"/>
    <property type="match status" value="1"/>
</dbReference>
<reference evidence="14" key="1">
    <citation type="submission" date="2016-10" db="EMBL/GenBank/DDBJ databases">
        <authorList>
            <person name="Varghese N."/>
            <person name="Submissions S."/>
        </authorList>
    </citation>
    <scope>NUCLEOTIDE SEQUENCE [LARGE SCALE GENOMIC DNA]</scope>
    <source>
        <strain evidence="14">JCM 18195</strain>
    </source>
</reference>
<keyword evidence="5" id="KW-0418">Kinase</keyword>
<dbReference type="InterPro" id="IPR035965">
    <property type="entry name" value="PAS-like_dom_sf"/>
</dbReference>
<dbReference type="SMART" id="SM00267">
    <property type="entry name" value="GGDEF"/>
    <property type="match status" value="1"/>
</dbReference>
<dbReference type="InterPro" id="IPR003660">
    <property type="entry name" value="HAMP_dom"/>
</dbReference>
<evidence type="ECO:0000256" key="2">
    <source>
        <dbReference type="ARBA" id="ARBA00004141"/>
    </source>
</evidence>
<dbReference type="Pfam" id="PF00563">
    <property type="entry name" value="EAL"/>
    <property type="match status" value="1"/>
</dbReference>
<dbReference type="OrthoDB" id="9812260at2"/>
<feature type="transmembrane region" description="Helical" evidence="8">
    <location>
        <begin position="20"/>
        <end position="40"/>
    </location>
</feature>
<keyword evidence="6 8" id="KW-1133">Transmembrane helix</keyword>
<feature type="domain" description="GGDEF" evidence="12">
    <location>
        <begin position="433"/>
        <end position="565"/>
    </location>
</feature>
<dbReference type="InterPro" id="IPR052155">
    <property type="entry name" value="Biofilm_reg_signaling"/>
</dbReference>
<keyword evidence="14" id="KW-1185">Reference proteome</keyword>
<dbReference type="InterPro" id="IPR035919">
    <property type="entry name" value="EAL_sf"/>
</dbReference>
<dbReference type="Pfam" id="PF08448">
    <property type="entry name" value="PAS_4"/>
    <property type="match status" value="1"/>
</dbReference>
<evidence type="ECO:0000313" key="13">
    <source>
        <dbReference type="EMBL" id="SFQ51289.1"/>
    </source>
</evidence>
<evidence type="ECO:0000256" key="5">
    <source>
        <dbReference type="ARBA" id="ARBA00022777"/>
    </source>
</evidence>
<evidence type="ECO:0000256" key="6">
    <source>
        <dbReference type="ARBA" id="ARBA00022989"/>
    </source>
</evidence>
<dbReference type="CDD" id="cd01949">
    <property type="entry name" value="GGDEF"/>
    <property type="match status" value="1"/>
</dbReference>
<feature type="transmembrane region" description="Helical" evidence="8">
    <location>
        <begin position="185"/>
        <end position="203"/>
    </location>
</feature>
<dbReference type="PANTHER" id="PTHR44757:SF2">
    <property type="entry name" value="BIOFILM ARCHITECTURE MAINTENANCE PROTEIN MBAA"/>
    <property type="match status" value="1"/>
</dbReference>
<sequence length="846" mass="94262">MSFYHSPLSLRSNPRRFSLQWKFAIILIVLTVMAAGNVVIVHNFLARLSGVAEVVNLAGKLRMLSQKIAFEELASWYQDRSRDSLKSAQAAYENALNALEHGGNALGLSIQRLPPAMQPLVFALHSDWQTYRNGPALERTQGMAAAMPIERISSKTDLLLASAETLVSAITLEAQRTNASIQKQVIALFISELVIFLLLVWFVRWRVLEPLHELTRRHRELAHGNYSTRMRVKSGDEIGELASAFNFASQTIADLMHQNQLDNTALQHSSSMFKGLAENSIAGVYIAQNGRFVFANQRMAEMFGYNRERFTDSINLLDLIDEEDLEIAQEQISKRLSGEASTAIYEVRGRKSNGALVNLEIYGSAMTINGCPAVIGVMLDVTERHDKQRQQQLEYIELLQYQATHDELTGLANRKLFLERLDLATIRTQRTGAMAAVLLLDLNKFKVINDSLGHHAGDELLRAVGRRLQKLIRGTDTVARLGGDEFVVLLSDLATPEEAAHVAQRIIRALTTVVKIETREVHVGASIGISLYPQDGQGQDLLKSADLAMYQAKREEGNAYRYYSADMDSKNRRHMELLDELHHALEHEEMTLVYQPQWDLESGRIVGAEALLRWQHPWLGNISPAEFIPLAEETGLINQIGEWVIHTACAQNATWHRAGLSEFTISVNLSARQLRGGDLSAMIGRILENTGLSGRYLDIELTESVLAHDLEKVVEILSGIRKIGVGLSLDDFGTGYSSLGYLMRLPFDNLKLDRSFTSDLDKRPHARSLTQAIITLAHNIDLRVVAEGIETAEQLEFLRSSGCDQGQGYFFSPAVSADAFFDLVNEGLPRSALQRPSCPEGAVTNL</sequence>
<dbReference type="NCBIfam" id="TIGR00229">
    <property type="entry name" value="sensory_box"/>
    <property type="match status" value="1"/>
</dbReference>
<keyword evidence="4 8" id="KW-0812">Transmembrane</keyword>
<feature type="domain" description="HAMP" evidence="11">
    <location>
        <begin position="205"/>
        <end position="257"/>
    </location>
</feature>
<evidence type="ECO:0000259" key="10">
    <source>
        <dbReference type="PROSITE" id="PS50883"/>
    </source>
</evidence>
<dbReference type="PROSITE" id="PS50112">
    <property type="entry name" value="PAS"/>
    <property type="match status" value="1"/>
</dbReference>
<dbReference type="SMART" id="SM00091">
    <property type="entry name" value="PAS"/>
    <property type="match status" value="1"/>
</dbReference>
<comment type="subcellular location">
    <subcellularLocation>
        <location evidence="3">Cell inner membrane</location>
    </subcellularLocation>
    <subcellularLocation>
        <location evidence="2">Membrane</location>
        <topology evidence="2">Multi-pass membrane protein</topology>
    </subcellularLocation>
</comment>
<gene>
    <name evidence="13" type="ORF">SAMN05216229_1289</name>
</gene>
<dbReference type="PROSITE" id="PS50887">
    <property type="entry name" value="GGDEF"/>
    <property type="match status" value="1"/>
</dbReference>
<name>A0A1I5Z494_9GAMM</name>
<dbReference type="EMBL" id="FOXM01000028">
    <property type="protein sequence ID" value="SFQ51289.1"/>
    <property type="molecule type" value="Genomic_DNA"/>
</dbReference>
<dbReference type="CDD" id="cd00130">
    <property type="entry name" value="PAS"/>
    <property type="match status" value="1"/>
</dbReference>
<dbReference type="Gene3D" id="3.20.20.450">
    <property type="entry name" value="EAL domain"/>
    <property type="match status" value="1"/>
</dbReference>
<dbReference type="Proteomes" id="UP000243084">
    <property type="component" value="Unassembled WGS sequence"/>
</dbReference>
<evidence type="ECO:0000256" key="8">
    <source>
        <dbReference type="SAM" id="Phobius"/>
    </source>
</evidence>
<dbReference type="CDD" id="cd06225">
    <property type="entry name" value="HAMP"/>
    <property type="match status" value="1"/>
</dbReference>
<evidence type="ECO:0000256" key="1">
    <source>
        <dbReference type="ARBA" id="ARBA00001946"/>
    </source>
</evidence>
<protein>
    <submittedName>
        <fullName evidence="13">PAS domain S-box-containing protein/diguanylate cyclase (GGDEF) domain-containing protein</fullName>
    </submittedName>
</protein>
<evidence type="ECO:0000256" key="3">
    <source>
        <dbReference type="ARBA" id="ARBA00004533"/>
    </source>
</evidence>
<dbReference type="InterPro" id="IPR001633">
    <property type="entry name" value="EAL_dom"/>
</dbReference>
<accession>A0A1I5Z494</accession>
<feature type="domain" description="EAL" evidence="10">
    <location>
        <begin position="574"/>
        <end position="828"/>
    </location>
</feature>
<dbReference type="GO" id="GO:0016301">
    <property type="term" value="F:kinase activity"/>
    <property type="evidence" value="ECO:0007669"/>
    <property type="project" value="UniProtKB-KW"/>
</dbReference>
<dbReference type="NCBIfam" id="TIGR00254">
    <property type="entry name" value="GGDEF"/>
    <property type="match status" value="1"/>
</dbReference>
<dbReference type="InterPro" id="IPR013656">
    <property type="entry name" value="PAS_4"/>
</dbReference>
<dbReference type="Gene3D" id="3.30.450.20">
    <property type="entry name" value="PAS domain"/>
    <property type="match status" value="1"/>
</dbReference>
<dbReference type="SMART" id="SM00052">
    <property type="entry name" value="EAL"/>
    <property type="match status" value="1"/>
</dbReference>
<dbReference type="FunFam" id="3.30.70.270:FF:000001">
    <property type="entry name" value="Diguanylate cyclase domain protein"/>
    <property type="match status" value="1"/>
</dbReference>
<dbReference type="RefSeq" id="WP_092435518.1">
    <property type="nucleotide sequence ID" value="NZ_FOXM01000028.1"/>
</dbReference>
<dbReference type="GO" id="GO:0007165">
    <property type="term" value="P:signal transduction"/>
    <property type="evidence" value="ECO:0007669"/>
    <property type="project" value="InterPro"/>
</dbReference>
<feature type="domain" description="PAS" evidence="9">
    <location>
        <begin position="289"/>
        <end position="339"/>
    </location>
</feature>
<evidence type="ECO:0000259" key="9">
    <source>
        <dbReference type="PROSITE" id="PS50112"/>
    </source>
</evidence>
<dbReference type="InterPro" id="IPR000160">
    <property type="entry name" value="GGDEF_dom"/>
</dbReference>
<dbReference type="Pfam" id="PF13675">
    <property type="entry name" value="PilJ"/>
    <property type="match status" value="1"/>
</dbReference>
<organism evidence="13 14">
    <name type="scientific">Geopseudomonas sagittaria</name>
    <dbReference type="NCBI Taxonomy" id="1135990"/>
    <lineage>
        <taxon>Bacteria</taxon>
        <taxon>Pseudomonadati</taxon>
        <taxon>Pseudomonadota</taxon>
        <taxon>Gammaproteobacteria</taxon>
        <taxon>Pseudomonadales</taxon>
        <taxon>Pseudomonadaceae</taxon>
        <taxon>Geopseudomonas</taxon>
    </lineage>
</organism>
<dbReference type="InterPro" id="IPR029787">
    <property type="entry name" value="Nucleotide_cyclase"/>
</dbReference>
<dbReference type="PANTHER" id="PTHR44757">
    <property type="entry name" value="DIGUANYLATE CYCLASE DGCP"/>
    <property type="match status" value="1"/>
</dbReference>
<comment type="cofactor">
    <cofactor evidence="1">
        <name>Mg(2+)</name>
        <dbReference type="ChEBI" id="CHEBI:18420"/>
    </cofactor>
</comment>
<evidence type="ECO:0000256" key="7">
    <source>
        <dbReference type="ARBA" id="ARBA00023136"/>
    </source>
</evidence>
<dbReference type="CDD" id="cd01948">
    <property type="entry name" value="EAL"/>
    <property type="match status" value="1"/>
</dbReference>
<dbReference type="GO" id="GO:0005886">
    <property type="term" value="C:plasma membrane"/>
    <property type="evidence" value="ECO:0007669"/>
    <property type="project" value="UniProtKB-SubCell"/>
</dbReference>
<keyword evidence="7 8" id="KW-0472">Membrane</keyword>
<evidence type="ECO:0000313" key="14">
    <source>
        <dbReference type="Proteomes" id="UP000243084"/>
    </source>
</evidence>
<keyword evidence="5" id="KW-0808">Transferase</keyword>
<evidence type="ECO:0000259" key="12">
    <source>
        <dbReference type="PROSITE" id="PS50887"/>
    </source>
</evidence>
<dbReference type="PROSITE" id="PS50885">
    <property type="entry name" value="HAMP"/>
    <property type="match status" value="1"/>
</dbReference>
<dbReference type="SUPFAM" id="SSF55073">
    <property type="entry name" value="Nucleotide cyclase"/>
    <property type="match status" value="1"/>
</dbReference>
<dbReference type="AlphaFoldDB" id="A0A1I5Z494"/>
<dbReference type="SUPFAM" id="SSF158472">
    <property type="entry name" value="HAMP domain-like"/>
    <property type="match status" value="1"/>
</dbReference>
<dbReference type="InterPro" id="IPR000014">
    <property type="entry name" value="PAS"/>
</dbReference>